<evidence type="ECO:0000259" key="3">
    <source>
        <dbReference type="Pfam" id="PF06441"/>
    </source>
</evidence>
<dbReference type="AlphaFoldDB" id="A0AA39XCZ5"/>
<reference evidence="4" key="1">
    <citation type="submission" date="2023-06" db="EMBL/GenBank/DDBJ databases">
        <title>Genome-scale phylogeny and comparative genomics of the fungal order Sordariales.</title>
        <authorList>
            <consortium name="Lawrence Berkeley National Laboratory"/>
            <person name="Hensen N."/>
            <person name="Bonometti L."/>
            <person name="Westerberg I."/>
            <person name="Brannstrom I.O."/>
            <person name="Guillou S."/>
            <person name="Cros-Aarteil S."/>
            <person name="Calhoun S."/>
            <person name="Haridas S."/>
            <person name="Kuo A."/>
            <person name="Mondo S."/>
            <person name="Pangilinan J."/>
            <person name="Riley R."/>
            <person name="LaButti K."/>
            <person name="Andreopoulos B."/>
            <person name="Lipzen A."/>
            <person name="Chen C."/>
            <person name="Yanf M."/>
            <person name="Daum C."/>
            <person name="Ng V."/>
            <person name="Clum A."/>
            <person name="Steindorff A."/>
            <person name="Ohm R."/>
            <person name="Martin F."/>
            <person name="Silar P."/>
            <person name="Natvig D."/>
            <person name="Lalanne C."/>
            <person name="Gautier V."/>
            <person name="Ament-velasquez S.L."/>
            <person name="Kruys A."/>
            <person name="Hutchinson M.I."/>
            <person name="Powell A.J."/>
            <person name="Barry K."/>
            <person name="Miller A.N."/>
            <person name="Grigoriev I.V."/>
            <person name="Debuchy R."/>
            <person name="Gladieux P."/>
            <person name="Thoren M.H."/>
            <person name="Johannesson H."/>
        </authorList>
    </citation>
    <scope>NUCLEOTIDE SEQUENCE</scope>
    <source>
        <strain evidence="4">SMH3391-2</strain>
    </source>
</reference>
<dbReference type="InterPro" id="IPR010497">
    <property type="entry name" value="Epoxide_hydro_N"/>
</dbReference>
<gene>
    <name evidence="4" type="ORF">B0T17DRAFT_530233</name>
</gene>
<evidence type="ECO:0000256" key="2">
    <source>
        <dbReference type="ARBA" id="ARBA00022801"/>
    </source>
</evidence>
<comment type="similarity">
    <text evidence="1">Belongs to the peptidase S33 family.</text>
</comment>
<dbReference type="InterPro" id="IPR016292">
    <property type="entry name" value="Epoxide_hydrolase"/>
</dbReference>
<dbReference type="PANTHER" id="PTHR21661:SF39">
    <property type="entry name" value="HYDROLASE, PUTATIVE (AFU_ORTHOLOGUE AFUA_3G08960)-RELATED"/>
    <property type="match status" value="1"/>
</dbReference>
<feature type="domain" description="Epoxide hydrolase N-terminal" evidence="3">
    <location>
        <begin position="19"/>
        <end position="134"/>
    </location>
</feature>
<dbReference type="PRINTS" id="PR00412">
    <property type="entry name" value="EPOXHYDRLASE"/>
</dbReference>
<proteinExistence type="inferred from homology"/>
<dbReference type="GO" id="GO:0097176">
    <property type="term" value="P:epoxide metabolic process"/>
    <property type="evidence" value="ECO:0007669"/>
    <property type="project" value="TreeGrafter"/>
</dbReference>
<organism evidence="4 5">
    <name type="scientific">Bombardia bombarda</name>
    <dbReference type="NCBI Taxonomy" id="252184"/>
    <lineage>
        <taxon>Eukaryota</taxon>
        <taxon>Fungi</taxon>
        <taxon>Dikarya</taxon>
        <taxon>Ascomycota</taxon>
        <taxon>Pezizomycotina</taxon>
        <taxon>Sordariomycetes</taxon>
        <taxon>Sordariomycetidae</taxon>
        <taxon>Sordariales</taxon>
        <taxon>Lasiosphaeriaceae</taxon>
        <taxon>Bombardia</taxon>
    </lineage>
</organism>
<sequence length="416" mass="45843">MAVSPFGTLPLGIPGNPVPYTHHIPSNTLHHLPHLVRSVDIAVPSYYNTHAYTPNGTFGTSLEWLSSAAHTWVNDFDWRAHEDHWNSFPNFKINVTTPSDNQAFNLHFAALFSKKKDAVPIILMHGWPGSWLEFVPLLDLIVEKYTPETLPFHVIVPSIPDYGLSTRSDELTKELDLKGASEAMNELMKALGFGVGGYIAQGGDVGYALAAYMSAKFDECKAVHLNLIFLDANQTAAIEAANLPLTPEEEATLAIGRAWGSTGSSYAYEHGTRPATIALAAMTSPLAMLSWMGEKFIEWSDNRDPLSLDTILAAVSFYWYTGCFGRALWSYRVLTPVIGGGIVDLPITFTKPFGYSAFPHELSTLPKSWADFLFPDNLVFYRRHDVGGHFAALQEPAAFLGDIEDFVAVVKTKVAF</sequence>
<dbReference type="EMBL" id="JAULSR010000002">
    <property type="protein sequence ID" value="KAK0631137.1"/>
    <property type="molecule type" value="Genomic_DNA"/>
</dbReference>
<dbReference type="InterPro" id="IPR000639">
    <property type="entry name" value="Epox_hydrolase-like"/>
</dbReference>
<evidence type="ECO:0000313" key="5">
    <source>
        <dbReference type="Proteomes" id="UP001174934"/>
    </source>
</evidence>
<dbReference type="Proteomes" id="UP001174934">
    <property type="component" value="Unassembled WGS sequence"/>
</dbReference>
<accession>A0AA39XCZ5</accession>
<dbReference type="PANTHER" id="PTHR21661">
    <property type="entry name" value="EPOXIDE HYDROLASE 1-RELATED"/>
    <property type="match status" value="1"/>
</dbReference>
<keyword evidence="2 4" id="KW-0378">Hydrolase</keyword>
<dbReference type="GO" id="GO:0004301">
    <property type="term" value="F:epoxide hydrolase activity"/>
    <property type="evidence" value="ECO:0007669"/>
    <property type="project" value="TreeGrafter"/>
</dbReference>
<comment type="caution">
    <text evidence="4">The sequence shown here is derived from an EMBL/GenBank/DDBJ whole genome shotgun (WGS) entry which is preliminary data.</text>
</comment>
<name>A0AA39XCZ5_9PEZI</name>
<dbReference type="PIRSF" id="PIRSF001112">
    <property type="entry name" value="Epoxide_hydrolase"/>
    <property type="match status" value="1"/>
</dbReference>
<keyword evidence="5" id="KW-1185">Reference proteome</keyword>
<dbReference type="InterPro" id="IPR029058">
    <property type="entry name" value="AB_hydrolase_fold"/>
</dbReference>
<dbReference type="Pfam" id="PF06441">
    <property type="entry name" value="EHN"/>
    <property type="match status" value="1"/>
</dbReference>
<dbReference type="SUPFAM" id="SSF53474">
    <property type="entry name" value="alpha/beta-Hydrolases"/>
    <property type="match status" value="1"/>
</dbReference>
<protein>
    <submittedName>
        <fullName evidence="4">Alpha/Beta hydrolase protein</fullName>
    </submittedName>
</protein>
<evidence type="ECO:0000313" key="4">
    <source>
        <dbReference type="EMBL" id="KAK0631137.1"/>
    </source>
</evidence>
<dbReference type="Gene3D" id="3.40.50.1820">
    <property type="entry name" value="alpha/beta hydrolase"/>
    <property type="match status" value="1"/>
</dbReference>
<evidence type="ECO:0000256" key="1">
    <source>
        <dbReference type="ARBA" id="ARBA00010088"/>
    </source>
</evidence>